<dbReference type="InterPro" id="IPR050564">
    <property type="entry name" value="F420-G6PD/mer"/>
</dbReference>
<gene>
    <name evidence="3" type="ORF">ACFPKY_18270</name>
</gene>
<keyword evidence="1" id="KW-0560">Oxidoreductase</keyword>
<keyword evidence="4" id="KW-1185">Reference proteome</keyword>
<dbReference type="CDD" id="cd01097">
    <property type="entry name" value="Tetrahydromethanopterin_reductase"/>
    <property type="match status" value="1"/>
</dbReference>
<sequence>MSDTPEFPELGFYGLAGHSDNPADLIGEVRQAEHLGLGSVFLSERFNFKDAAVMAGMAVAATTRLGIATAATNHNTRHPLVTATMAATAHRASGGRFALGLGRGFAPLFDLMGIPRITNAQLTDSFEILRRLWRGEQFGHSGPAGEYPYLFTVSPLDEHIPILMVSIGPKSVELAGRIADAVVLHTYMSDEAVARSVATVRRAAEEAGRDPAAVRVWACTAVIDDAIDEQTRLRKTVGRLATYLQGYGDTLVAANGWDPAALQRFREDPRVTSSQGAFDTVGTVEDLEYLRDEVIPAEWLAAAITGDERSCAEQMVAQFEATGVDSMIMHGATPSQLSGVLRAYRKIRPDRPELPANPGWMR</sequence>
<dbReference type="SUPFAM" id="SSF51679">
    <property type="entry name" value="Bacterial luciferase-like"/>
    <property type="match status" value="1"/>
</dbReference>
<dbReference type="PANTHER" id="PTHR43244:SF1">
    <property type="entry name" value="5,10-METHYLENETETRAHYDROMETHANOPTERIN REDUCTASE"/>
    <property type="match status" value="1"/>
</dbReference>
<accession>A0ABW0N5E9</accession>
<dbReference type="RefSeq" id="WP_345173906.1">
    <property type="nucleotide sequence ID" value="NZ_BAABFQ010000005.1"/>
</dbReference>
<dbReference type="InterPro" id="IPR022378">
    <property type="entry name" value="F420_OxRdatse_MSMEG2249_pred"/>
</dbReference>
<protein>
    <submittedName>
        <fullName evidence="3">TIGR03857 family LLM class F420-dependent oxidoreductase</fullName>
    </submittedName>
</protein>
<evidence type="ECO:0000313" key="3">
    <source>
        <dbReference type="EMBL" id="MFC5495063.1"/>
    </source>
</evidence>
<evidence type="ECO:0000259" key="2">
    <source>
        <dbReference type="Pfam" id="PF00296"/>
    </source>
</evidence>
<evidence type="ECO:0000313" key="4">
    <source>
        <dbReference type="Proteomes" id="UP001595956"/>
    </source>
</evidence>
<organism evidence="3 4">
    <name type="scientific">Nocardioides caricicola</name>
    <dbReference type="NCBI Taxonomy" id="634770"/>
    <lineage>
        <taxon>Bacteria</taxon>
        <taxon>Bacillati</taxon>
        <taxon>Actinomycetota</taxon>
        <taxon>Actinomycetes</taxon>
        <taxon>Propionibacteriales</taxon>
        <taxon>Nocardioidaceae</taxon>
        <taxon>Nocardioides</taxon>
    </lineage>
</organism>
<dbReference type="EMBL" id="JBHSMD010000006">
    <property type="protein sequence ID" value="MFC5495063.1"/>
    <property type="molecule type" value="Genomic_DNA"/>
</dbReference>
<reference evidence="4" key="1">
    <citation type="journal article" date="2019" name="Int. J. Syst. Evol. Microbiol.">
        <title>The Global Catalogue of Microorganisms (GCM) 10K type strain sequencing project: providing services to taxonomists for standard genome sequencing and annotation.</title>
        <authorList>
            <consortium name="The Broad Institute Genomics Platform"/>
            <consortium name="The Broad Institute Genome Sequencing Center for Infectious Disease"/>
            <person name="Wu L."/>
            <person name="Ma J."/>
        </authorList>
    </citation>
    <scope>NUCLEOTIDE SEQUENCE [LARGE SCALE GENOMIC DNA]</scope>
    <source>
        <strain evidence="4">KACC 13778</strain>
    </source>
</reference>
<dbReference type="InterPro" id="IPR011251">
    <property type="entry name" value="Luciferase-like_dom"/>
</dbReference>
<evidence type="ECO:0000256" key="1">
    <source>
        <dbReference type="ARBA" id="ARBA00023002"/>
    </source>
</evidence>
<feature type="domain" description="Luciferase-like" evidence="2">
    <location>
        <begin position="20"/>
        <end position="325"/>
    </location>
</feature>
<dbReference type="Pfam" id="PF00296">
    <property type="entry name" value="Bac_luciferase"/>
    <property type="match status" value="1"/>
</dbReference>
<dbReference type="NCBIfam" id="TIGR03857">
    <property type="entry name" value="F420_MSMEG_2249"/>
    <property type="match status" value="1"/>
</dbReference>
<name>A0ABW0N5E9_9ACTN</name>
<proteinExistence type="predicted"/>
<dbReference type="PANTHER" id="PTHR43244">
    <property type="match status" value="1"/>
</dbReference>
<dbReference type="Gene3D" id="3.20.20.30">
    <property type="entry name" value="Luciferase-like domain"/>
    <property type="match status" value="1"/>
</dbReference>
<comment type="caution">
    <text evidence="3">The sequence shown here is derived from an EMBL/GenBank/DDBJ whole genome shotgun (WGS) entry which is preliminary data.</text>
</comment>
<dbReference type="InterPro" id="IPR036661">
    <property type="entry name" value="Luciferase-like_sf"/>
</dbReference>
<dbReference type="Proteomes" id="UP001595956">
    <property type="component" value="Unassembled WGS sequence"/>
</dbReference>